<proteinExistence type="predicted"/>
<feature type="compositionally biased region" description="Basic and acidic residues" evidence="1">
    <location>
        <begin position="35"/>
        <end position="51"/>
    </location>
</feature>
<accession>A0A8J3WCE1</accession>
<dbReference type="Proteomes" id="UP000655044">
    <property type="component" value="Unassembled WGS sequence"/>
</dbReference>
<reference evidence="2" key="1">
    <citation type="submission" date="2021-01" db="EMBL/GenBank/DDBJ databases">
        <title>Whole genome shotgun sequence of Planobispora rosea NBRC 15558.</title>
        <authorList>
            <person name="Komaki H."/>
            <person name="Tamura T."/>
        </authorList>
    </citation>
    <scope>NUCLEOTIDE SEQUENCE</scope>
    <source>
        <strain evidence="2">NBRC 15558</strain>
    </source>
</reference>
<dbReference type="AlphaFoldDB" id="A0A8J3WCE1"/>
<keyword evidence="3" id="KW-1185">Reference proteome</keyword>
<organism evidence="2 3">
    <name type="scientific">Planobispora rosea</name>
    <dbReference type="NCBI Taxonomy" id="35762"/>
    <lineage>
        <taxon>Bacteria</taxon>
        <taxon>Bacillati</taxon>
        <taxon>Actinomycetota</taxon>
        <taxon>Actinomycetes</taxon>
        <taxon>Streptosporangiales</taxon>
        <taxon>Streptosporangiaceae</taxon>
        <taxon>Planobispora</taxon>
    </lineage>
</organism>
<feature type="compositionally biased region" description="Basic and acidic residues" evidence="1">
    <location>
        <begin position="106"/>
        <end position="116"/>
    </location>
</feature>
<dbReference type="RefSeq" id="WP_189242012.1">
    <property type="nucleotide sequence ID" value="NZ_BMQP01000007.1"/>
</dbReference>
<evidence type="ECO:0000313" key="2">
    <source>
        <dbReference type="EMBL" id="GIH83943.1"/>
    </source>
</evidence>
<gene>
    <name evidence="2" type="ORF">Pro02_23510</name>
</gene>
<name>A0A8J3WCE1_PLARO</name>
<evidence type="ECO:0000256" key="1">
    <source>
        <dbReference type="SAM" id="MobiDB-lite"/>
    </source>
</evidence>
<feature type="region of interest" description="Disordered" evidence="1">
    <location>
        <begin position="83"/>
        <end position="116"/>
    </location>
</feature>
<sequence length="116" mass="12753">MSDDSGTERYLRLTVELTVEVQDLGALQAAALSEIEHPDADLDDDERREQAEMVSADETGATALQWLIEPDHVLSLIEHVDQVEPREAILSVEPSDGPSDEDDDHDHDGHGHGHGH</sequence>
<comment type="caution">
    <text evidence="2">The sequence shown here is derived from an EMBL/GenBank/DDBJ whole genome shotgun (WGS) entry which is preliminary data.</text>
</comment>
<protein>
    <submittedName>
        <fullName evidence="2">Uncharacterized protein</fullName>
    </submittedName>
</protein>
<evidence type="ECO:0000313" key="3">
    <source>
        <dbReference type="Proteomes" id="UP000655044"/>
    </source>
</evidence>
<feature type="region of interest" description="Disordered" evidence="1">
    <location>
        <begin position="35"/>
        <end position="57"/>
    </location>
</feature>
<dbReference type="EMBL" id="BOOI01000019">
    <property type="protein sequence ID" value="GIH83943.1"/>
    <property type="molecule type" value="Genomic_DNA"/>
</dbReference>